<reference evidence="1" key="1">
    <citation type="journal article" date="2019" name="Sci. Rep.">
        <title>Draft genome of Tanacetum cinerariifolium, the natural source of mosquito coil.</title>
        <authorList>
            <person name="Yamashiro T."/>
            <person name="Shiraishi A."/>
            <person name="Satake H."/>
            <person name="Nakayama K."/>
        </authorList>
    </citation>
    <scope>NUCLEOTIDE SEQUENCE</scope>
</reference>
<gene>
    <name evidence="1" type="ORF">Tci_681625</name>
</gene>
<dbReference type="AlphaFoldDB" id="A0A699KZD1"/>
<evidence type="ECO:0000313" key="1">
    <source>
        <dbReference type="EMBL" id="GFB09654.1"/>
    </source>
</evidence>
<sequence>GPTGHPTPRSINTPLQDESRFLPFGLKSSLCLDKLTALDDSGCDDIDIVKTEEVTGSGLETVTDKISPLESDLGRSKSLPQRLEKLPKDFLVEVEEFTVLRVTLLKTQGQRIHQVESFNPVFGF</sequence>
<feature type="non-terminal residue" evidence="1">
    <location>
        <position position="1"/>
    </location>
</feature>
<proteinExistence type="predicted"/>
<comment type="caution">
    <text evidence="1">The sequence shown here is derived from an EMBL/GenBank/DDBJ whole genome shotgun (WGS) entry which is preliminary data.</text>
</comment>
<name>A0A699KZD1_TANCI</name>
<organism evidence="1">
    <name type="scientific">Tanacetum cinerariifolium</name>
    <name type="common">Dalmatian daisy</name>
    <name type="synonym">Chrysanthemum cinerariifolium</name>
    <dbReference type="NCBI Taxonomy" id="118510"/>
    <lineage>
        <taxon>Eukaryota</taxon>
        <taxon>Viridiplantae</taxon>
        <taxon>Streptophyta</taxon>
        <taxon>Embryophyta</taxon>
        <taxon>Tracheophyta</taxon>
        <taxon>Spermatophyta</taxon>
        <taxon>Magnoliopsida</taxon>
        <taxon>eudicotyledons</taxon>
        <taxon>Gunneridae</taxon>
        <taxon>Pentapetalae</taxon>
        <taxon>asterids</taxon>
        <taxon>campanulids</taxon>
        <taxon>Asterales</taxon>
        <taxon>Asteraceae</taxon>
        <taxon>Asteroideae</taxon>
        <taxon>Anthemideae</taxon>
        <taxon>Anthemidinae</taxon>
        <taxon>Tanacetum</taxon>
    </lineage>
</organism>
<protein>
    <submittedName>
        <fullName evidence="1">Uncharacterized protein</fullName>
    </submittedName>
</protein>
<accession>A0A699KZD1</accession>
<dbReference type="EMBL" id="BKCJ010551215">
    <property type="protein sequence ID" value="GFB09654.1"/>
    <property type="molecule type" value="Genomic_DNA"/>
</dbReference>